<dbReference type="GO" id="GO:0005886">
    <property type="term" value="C:plasma membrane"/>
    <property type="evidence" value="ECO:0007669"/>
    <property type="project" value="UniProtKB-SubCell"/>
</dbReference>
<keyword evidence="9" id="KW-0645">Protease</keyword>
<evidence type="ECO:0000256" key="4">
    <source>
        <dbReference type="ARBA" id="ARBA00022519"/>
    </source>
</evidence>
<dbReference type="AlphaFoldDB" id="A0A1T0CPJ7"/>
<dbReference type="STRING" id="470453.B0680_05645"/>
<dbReference type="InterPro" id="IPR010627">
    <property type="entry name" value="Prepilin_pept_A24_N"/>
</dbReference>
<keyword evidence="9" id="KW-0808">Transferase</keyword>
<evidence type="ECO:0000256" key="9">
    <source>
        <dbReference type="RuleBase" id="RU003794"/>
    </source>
</evidence>
<dbReference type="EC" id="2.1.1.-" evidence="9"/>
<dbReference type="Pfam" id="PF06750">
    <property type="entry name" value="A24_N_bact"/>
    <property type="match status" value="1"/>
</dbReference>
<dbReference type="Proteomes" id="UP000189800">
    <property type="component" value="Unassembled WGS sequence"/>
</dbReference>
<name>A0A1T0CPJ7_9GAMM</name>
<evidence type="ECO:0000256" key="7">
    <source>
        <dbReference type="ARBA" id="ARBA00023136"/>
    </source>
</evidence>
<keyword evidence="9" id="KW-0511">Multifunctional enzyme</keyword>
<keyword evidence="9" id="KW-0378">Hydrolase</keyword>
<evidence type="ECO:0000256" key="8">
    <source>
        <dbReference type="RuleBase" id="RU003793"/>
    </source>
</evidence>
<feature type="transmembrane region" description="Helical" evidence="10">
    <location>
        <begin position="219"/>
        <end position="246"/>
    </location>
</feature>
<keyword evidence="7 10" id="KW-0472">Membrane</keyword>
<feature type="transmembrane region" description="Helical" evidence="10">
    <location>
        <begin position="6"/>
        <end position="24"/>
    </location>
</feature>
<evidence type="ECO:0000313" key="14">
    <source>
        <dbReference type="Proteomes" id="UP000189800"/>
    </source>
</evidence>
<comment type="subcellular location">
    <subcellularLocation>
        <location evidence="1">Cell inner membrane</location>
        <topology evidence="1">Multi-pass membrane protein</topology>
    </subcellularLocation>
    <subcellularLocation>
        <location evidence="9">Cell membrane</location>
        <topology evidence="9">Multi-pass membrane protein</topology>
    </subcellularLocation>
</comment>
<accession>A0A1T0CPJ7</accession>
<comment type="caution">
    <text evidence="13">The sequence shown here is derived from an EMBL/GenBank/DDBJ whole genome shotgun (WGS) entry which is preliminary data.</text>
</comment>
<keyword evidence="14" id="KW-1185">Reference proteome</keyword>
<dbReference type="Gene3D" id="1.20.120.1220">
    <property type="match status" value="1"/>
</dbReference>
<dbReference type="PANTHER" id="PTHR30487:SF0">
    <property type="entry name" value="PREPILIN LEADER PEPTIDASE_N-METHYLTRANSFERASE-RELATED"/>
    <property type="match status" value="1"/>
</dbReference>
<evidence type="ECO:0000256" key="3">
    <source>
        <dbReference type="ARBA" id="ARBA00022475"/>
    </source>
</evidence>
<gene>
    <name evidence="13" type="ORF">B0680_05645</name>
</gene>
<protein>
    <recommendedName>
        <fullName evidence="9">Prepilin leader peptidase/N-methyltransferase</fullName>
        <ecNumber evidence="9">2.1.1.-</ecNumber>
        <ecNumber evidence="9">3.4.23.43</ecNumber>
    </recommendedName>
</protein>
<feature type="transmembrane region" description="Helical" evidence="10">
    <location>
        <begin position="134"/>
        <end position="151"/>
    </location>
</feature>
<organism evidence="13 14">
    <name type="scientific">Moraxella pluranimalium</name>
    <dbReference type="NCBI Taxonomy" id="470453"/>
    <lineage>
        <taxon>Bacteria</taxon>
        <taxon>Pseudomonadati</taxon>
        <taxon>Pseudomonadota</taxon>
        <taxon>Gammaproteobacteria</taxon>
        <taxon>Moraxellales</taxon>
        <taxon>Moraxellaceae</taxon>
        <taxon>Moraxella</taxon>
    </lineage>
</organism>
<keyword evidence="3" id="KW-1003">Cell membrane</keyword>
<evidence type="ECO:0000256" key="2">
    <source>
        <dbReference type="ARBA" id="ARBA00005801"/>
    </source>
</evidence>
<evidence type="ECO:0000259" key="12">
    <source>
        <dbReference type="Pfam" id="PF06750"/>
    </source>
</evidence>
<keyword evidence="5 9" id="KW-0812">Transmembrane</keyword>
<dbReference type="InterPro" id="IPR014032">
    <property type="entry name" value="Peptidase_A24A_bac"/>
</dbReference>
<dbReference type="Pfam" id="PF01478">
    <property type="entry name" value="Peptidase_A24"/>
    <property type="match status" value="1"/>
</dbReference>
<dbReference type="GO" id="GO:0008168">
    <property type="term" value="F:methyltransferase activity"/>
    <property type="evidence" value="ECO:0007669"/>
    <property type="project" value="UniProtKB-KW"/>
</dbReference>
<dbReference type="GO" id="GO:0004190">
    <property type="term" value="F:aspartic-type endopeptidase activity"/>
    <property type="evidence" value="ECO:0007669"/>
    <property type="project" value="UniProtKB-EC"/>
</dbReference>
<proteinExistence type="inferred from homology"/>
<feature type="transmembrane region" description="Helical" evidence="10">
    <location>
        <begin position="108"/>
        <end position="128"/>
    </location>
</feature>
<dbReference type="GO" id="GO:0032259">
    <property type="term" value="P:methylation"/>
    <property type="evidence" value="ECO:0007669"/>
    <property type="project" value="UniProtKB-KW"/>
</dbReference>
<dbReference type="InterPro" id="IPR000045">
    <property type="entry name" value="Prepilin_IV_endopep_pep"/>
</dbReference>
<evidence type="ECO:0000256" key="10">
    <source>
        <dbReference type="SAM" id="Phobius"/>
    </source>
</evidence>
<evidence type="ECO:0000313" key="13">
    <source>
        <dbReference type="EMBL" id="OOS24258.1"/>
    </source>
</evidence>
<keyword evidence="4" id="KW-0997">Cell inner membrane</keyword>
<dbReference type="EC" id="3.4.23.43" evidence="9"/>
<dbReference type="GO" id="GO:0006465">
    <property type="term" value="P:signal peptide processing"/>
    <property type="evidence" value="ECO:0007669"/>
    <property type="project" value="TreeGrafter"/>
</dbReference>
<evidence type="ECO:0000259" key="11">
    <source>
        <dbReference type="Pfam" id="PF01478"/>
    </source>
</evidence>
<keyword evidence="9" id="KW-0489">Methyltransferase</keyword>
<sequence>MDVMIYVLVGVIGLCVGSFLTVVIHRMPLMMMREWQLETDDFIQASELDTATKVQVHHALTPSQPPLNLALPRSHCPHCRTTIAWYDNLPVLSYLLCRGRCRHCHHRIAWQYPAIELVTAILSILTITVLGMDIHGVLGLIFVYFLIALSMIDYQTQLLPDRLVLPLGMIGLFANTWQVFCTPTDAIYGAIAGFVSLWAVNAIYRILRGHDGMGLGDAKLLAAIGAWLGVWTLPLVLLMGAGLGVIAGLCQQRADGKNVAFAFGPYLAVGGVIGLLFGQAILAWYLGLL</sequence>
<evidence type="ECO:0000256" key="1">
    <source>
        <dbReference type="ARBA" id="ARBA00004429"/>
    </source>
</evidence>
<feature type="transmembrane region" description="Helical" evidence="10">
    <location>
        <begin position="186"/>
        <end position="207"/>
    </location>
</feature>
<dbReference type="PRINTS" id="PR00864">
    <property type="entry name" value="PREPILNPTASE"/>
</dbReference>
<evidence type="ECO:0000256" key="5">
    <source>
        <dbReference type="ARBA" id="ARBA00022692"/>
    </source>
</evidence>
<keyword evidence="6 10" id="KW-1133">Transmembrane helix</keyword>
<feature type="transmembrane region" description="Helical" evidence="10">
    <location>
        <begin position="266"/>
        <end position="288"/>
    </location>
</feature>
<feature type="domain" description="Prepilin peptidase A24 N-terminal" evidence="12">
    <location>
        <begin position="11"/>
        <end position="127"/>
    </location>
</feature>
<comment type="function">
    <text evidence="9">Plays an essential role in type IV pili and type II pseudopili formation by proteolytically removing the leader sequence from substrate proteins and subsequently monomethylating the alpha-amino group of the newly exposed N-terminal phenylalanine.</text>
</comment>
<dbReference type="PANTHER" id="PTHR30487">
    <property type="entry name" value="TYPE 4 PREPILIN-LIKE PROTEINS LEADER PEPTIDE-PROCESSING ENZYME"/>
    <property type="match status" value="1"/>
</dbReference>
<dbReference type="InterPro" id="IPR050882">
    <property type="entry name" value="Prepilin_peptidase/N-MTase"/>
</dbReference>
<comment type="catalytic activity">
    <reaction evidence="9">
        <text>Typically cleaves a -Gly-|-Phe- bond to release an N-terminal, basic peptide of 5-8 residues from type IV prepilin, and then N-methylates the new N-terminal amino group, the methyl donor being S-adenosyl-L-methionine.</text>
        <dbReference type="EC" id="3.4.23.43"/>
    </reaction>
</comment>
<reference evidence="13 14" key="1">
    <citation type="submission" date="2017-02" db="EMBL/GenBank/DDBJ databases">
        <title>Draft genome sequence of Moraxella pluranimalium CCUG 54913T type strain.</title>
        <authorList>
            <person name="Salva-Serra F."/>
            <person name="Engstrom-Jakobsson H."/>
            <person name="Thorell K."/>
            <person name="Jaen-Luchoro D."/>
            <person name="Gonzales-Siles L."/>
            <person name="Karlsson R."/>
            <person name="Yazdan S."/>
            <person name="Boulund F."/>
            <person name="Johnning A."/>
            <person name="Engstrand L."/>
            <person name="Kristiansson E."/>
            <person name="Moore E."/>
        </authorList>
    </citation>
    <scope>NUCLEOTIDE SEQUENCE [LARGE SCALE GENOMIC DNA]</scope>
    <source>
        <strain evidence="13 14">CCUG 54913</strain>
    </source>
</reference>
<feature type="domain" description="Prepilin type IV endopeptidase peptidase" evidence="11">
    <location>
        <begin position="140"/>
        <end position="248"/>
    </location>
</feature>
<evidence type="ECO:0000256" key="6">
    <source>
        <dbReference type="ARBA" id="ARBA00022989"/>
    </source>
</evidence>
<comment type="similarity">
    <text evidence="2 8">Belongs to the peptidase A24 family.</text>
</comment>
<dbReference type="EMBL" id="MUYU01000012">
    <property type="protein sequence ID" value="OOS24258.1"/>
    <property type="molecule type" value="Genomic_DNA"/>
</dbReference>